<comment type="caution">
    <text evidence="2">The sequence shown here is derived from an EMBL/GenBank/DDBJ whole genome shotgun (WGS) entry which is preliminary data.</text>
</comment>
<organism evidence="2 3">
    <name type="scientific">Plantactinospora mayteni</name>
    <dbReference type="NCBI Taxonomy" id="566021"/>
    <lineage>
        <taxon>Bacteria</taxon>
        <taxon>Bacillati</taxon>
        <taxon>Actinomycetota</taxon>
        <taxon>Actinomycetes</taxon>
        <taxon>Micromonosporales</taxon>
        <taxon>Micromonosporaceae</taxon>
        <taxon>Plantactinospora</taxon>
    </lineage>
</organism>
<sequence length="93" mass="10238">MHSVCRQNTVCRLPNWSFQAPGSGAGQPSTGRKTHRPRPRPGDSPIHRTPDALEAPVPLIRKPGTAWGDVSARCRETPPEAFADDRARNYPEV</sequence>
<gene>
    <name evidence="2" type="ORF">Pma05_02930</name>
</gene>
<protein>
    <submittedName>
        <fullName evidence="2">Uncharacterized protein</fullName>
    </submittedName>
</protein>
<dbReference type="Proteomes" id="UP000621500">
    <property type="component" value="Unassembled WGS sequence"/>
</dbReference>
<dbReference type="EMBL" id="BONX01000002">
    <property type="protein sequence ID" value="GIG93720.1"/>
    <property type="molecule type" value="Genomic_DNA"/>
</dbReference>
<feature type="compositionally biased region" description="Polar residues" evidence="1">
    <location>
        <begin position="15"/>
        <end position="31"/>
    </location>
</feature>
<proteinExistence type="predicted"/>
<name>A0ABQ4EG67_9ACTN</name>
<accession>A0ABQ4EG67</accession>
<feature type="compositionally biased region" description="Basic and acidic residues" evidence="1">
    <location>
        <begin position="72"/>
        <end position="93"/>
    </location>
</feature>
<reference evidence="2 3" key="1">
    <citation type="submission" date="2021-01" db="EMBL/GenBank/DDBJ databases">
        <title>Whole genome shotgun sequence of Plantactinospora mayteni NBRC 109088.</title>
        <authorList>
            <person name="Komaki H."/>
            <person name="Tamura T."/>
        </authorList>
    </citation>
    <scope>NUCLEOTIDE SEQUENCE [LARGE SCALE GENOMIC DNA]</scope>
    <source>
        <strain evidence="2 3">NBRC 109088</strain>
    </source>
</reference>
<evidence type="ECO:0000313" key="3">
    <source>
        <dbReference type="Proteomes" id="UP000621500"/>
    </source>
</evidence>
<evidence type="ECO:0000256" key="1">
    <source>
        <dbReference type="SAM" id="MobiDB-lite"/>
    </source>
</evidence>
<evidence type="ECO:0000313" key="2">
    <source>
        <dbReference type="EMBL" id="GIG93720.1"/>
    </source>
</evidence>
<keyword evidence="3" id="KW-1185">Reference proteome</keyword>
<feature type="region of interest" description="Disordered" evidence="1">
    <location>
        <begin position="15"/>
        <end position="93"/>
    </location>
</feature>